<dbReference type="Gene3D" id="3.10.580.10">
    <property type="entry name" value="CBS-domain"/>
    <property type="match status" value="1"/>
</dbReference>
<dbReference type="InterPro" id="IPR046342">
    <property type="entry name" value="CBS_dom_sf"/>
</dbReference>
<gene>
    <name evidence="4" type="ORF">AMJ44_13425</name>
</gene>
<dbReference type="Pfam" id="PF00571">
    <property type="entry name" value="CBS"/>
    <property type="match status" value="2"/>
</dbReference>
<proteinExistence type="predicted"/>
<evidence type="ECO:0000259" key="3">
    <source>
        <dbReference type="PROSITE" id="PS51371"/>
    </source>
</evidence>
<evidence type="ECO:0000256" key="2">
    <source>
        <dbReference type="PROSITE-ProRule" id="PRU00703"/>
    </source>
</evidence>
<dbReference type="SMART" id="SM00116">
    <property type="entry name" value="CBS"/>
    <property type="match status" value="2"/>
</dbReference>
<dbReference type="SUPFAM" id="SSF54631">
    <property type="entry name" value="CBS-domain pair"/>
    <property type="match status" value="1"/>
</dbReference>
<comment type="caution">
    <text evidence="4">The sequence shown here is derived from an EMBL/GenBank/DDBJ whole genome shotgun (WGS) entry which is preliminary data.</text>
</comment>
<feature type="domain" description="CBS" evidence="3">
    <location>
        <begin position="8"/>
        <end position="65"/>
    </location>
</feature>
<keyword evidence="1" id="KW-0677">Repeat</keyword>
<dbReference type="PROSITE" id="PS51371">
    <property type="entry name" value="CBS"/>
    <property type="match status" value="2"/>
</dbReference>
<dbReference type="PANTHER" id="PTHR48108:SF26">
    <property type="entry name" value="CBS DOMAIN-CONTAINING PROTEIN DDB_G0289609"/>
    <property type="match status" value="1"/>
</dbReference>
<sequence>MKKVSDFITRDLTSVTEDTPLKEVAEVLSLRGLAGIPVVNKENMVTGWISEKDLITSIFPEKVKIENPDVIGFMNLSQVVKKLTQVGHAMVKDYMSKTVYLVKEDAPASDVAELMLQKDLRRVPVVRDKRLVGVVDRASLSRILLEEGTFE</sequence>
<protein>
    <recommendedName>
        <fullName evidence="3">CBS domain-containing protein</fullName>
    </recommendedName>
</protein>
<evidence type="ECO:0000256" key="1">
    <source>
        <dbReference type="ARBA" id="ARBA00022737"/>
    </source>
</evidence>
<dbReference type="Proteomes" id="UP000051861">
    <property type="component" value="Unassembled WGS sequence"/>
</dbReference>
<name>A0A0S7XNJ7_UNCSA</name>
<evidence type="ECO:0000313" key="5">
    <source>
        <dbReference type="Proteomes" id="UP000051861"/>
    </source>
</evidence>
<dbReference type="PANTHER" id="PTHR48108">
    <property type="entry name" value="CBS DOMAIN-CONTAINING PROTEIN CBSX2, CHLOROPLASTIC"/>
    <property type="match status" value="1"/>
</dbReference>
<accession>A0A0S7XNJ7</accession>
<feature type="domain" description="CBS" evidence="3">
    <location>
        <begin position="95"/>
        <end position="150"/>
    </location>
</feature>
<evidence type="ECO:0000313" key="4">
    <source>
        <dbReference type="EMBL" id="KPJ64080.1"/>
    </source>
</evidence>
<dbReference type="EMBL" id="LIZX01000200">
    <property type="protein sequence ID" value="KPJ64080.1"/>
    <property type="molecule type" value="Genomic_DNA"/>
</dbReference>
<dbReference type="InterPro" id="IPR000644">
    <property type="entry name" value="CBS_dom"/>
</dbReference>
<dbReference type="InterPro" id="IPR051462">
    <property type="entry name" value="CBS_domain-containing"/>
</dbReference>
<keyword evidence="2" id="KW-0129">CBS domain</keyword>
<dbReference type="AlphaFoldDB" id="A0A0S7XNJ7"/>
<organism evidence="4 5">
    <name type="scientific">candidate division WOR-1 bacterium DG_54_3</name>
    <dbReference type="NCBI Taxonomy" id="1703775"/>
    <lineage>
        <taxon>Bacteria</taxon>
        <taxon>Bacillati</taxon>
        <taxon>Saganbacteria</taxon>
    </lineage>
</organism>
<reference evidence="4 5" key="1">
    <citation type="journal article" date="2015" name="Microbiome">
        <title>Genomic resolution of linkages in carbon, nitrogen, and sulfur cycling among widespread estuary sediment bacteria.</title>
        <authorList>
            <person name="Baker B.J."/>
            <person name="Lazar C.S."/>
            <person name="Teske A.P."/>
            <person name="Dick G.J."/>
        </authorList>
    </citation>
    <scope>NUCLEOTIDE SEQUENCE [LARGE SCALE GENOMIC DNA]</scope>
    <source>
        <strain evidence="4">DG_54_3</strain>
    </source>
</reference>